<evidence type="ECO:0000313" key="2">
    <source>
        <dbReference type="EMBL" id="KIK55092.1"/>
    </source>
</evidence>
<keyword evidence="3" id="KW-1185">Reference proteome</keyword>
<organism evidence="2 3">
    <name type="scientific">Collybiopsis luxurians FD-317 M1</name>
    <dbReference type="NCBI Taxonomy" id="944289"/>
    <lineage>
        <taxon>Eukaryota</taxon>
        <taxon>Fungi</taxon>
        <taxon>Dikarya</taxon>
        <taxon>Basidiomycota</taxon>
        <taxon>Agaricomycotina</taxon>
        <taxon>Agaricomycetes</taxon>
        <taxon>Agaricomycetidae</taxon>
        <taxon>Agaricales</taxon>
        <taxon>Marasmiineae</taxon>
        <taxon>Omphalotaceae</taxon>
        <taxon>Collybiopsis</taxon>
        <taxon>Collybiopsis luxurians</taxon>
    </lineage>
</organism>
<dbReference type="EMBL" id="KN834809">
    <property type="protein sequence ID" value="KIK55092.1"/>
    <property type="molecule type" value="Genomic_DNA"/>
</dbReference>
<dbReference type="HOGENOM" id="CLU_1098608_0_0_1"/>
<protein>
    <submittedName>
        <fullName evidence="2">Uncharacterized protein</fullName>
    </submittedName>
</protein>
<name>A0A0D0CAP5_9AGAR</name>
<evidence type="ECO:0000313" key="3">
    <source>
        <dbReference type="Proteomes" id="UP000053593"/>
    </source>
</evidence>
<proteinExistence type="predicted"/>
<evidence type="ECO:0000256" key="1">
    <source>
        <dbReference type="SAM" id="MobiDB-lite"/>
    </source>
</evidence>
<dbReference type="AlphaFoldDB" id="A0A0D0CAP5"/>
<dbReference type="Proteomes" id="UP000053593">
    <property type="component" value="Unassembled WGS sequence"/>
</dbReference>
<accession>A0A0D0CAP5</accession>
<gene>
    <name evidence="2" type="ORF">GYMLUDRAFT_248891</name>
</gene>
<reference evidence="2 3" key="1">
    <citation type="submission" date="2014-04" db="EMBL/GenBank/DDBJ databases">
        <title>Evolutionary Origins and Diversification of the Mycorrhizal Mutualists.</title>
        <authorList>
            <consortium name="DOE Joint Genome Institute"/>
            <consortium name="Mycorrhizal Genomics Consortium"/>
            <person name="Kohler A."/>
            <person name="Kuo A."/>
            <person name="Nagy L.G."/>
            <person name="Floudas D."/>
            <person name="Copeland A."/>
            <person name="Barry K.W."/>
            <person name="Cichocki N."/>
            <person name="Veneault-Fourrey C."/>
            <person name="LaButti K."/>
            <person name="Lindquist E.A."/>
            <person name="Lipzen A."/>
            <person name="Lundell T."/>
            <person name="Morin E."/>
            <person name="Murat C."/>
            <person name="Riley R."/>
            <person name="Ohm R."/>
            <person name="Sun H."/>
            <person name="Tunlid A."/>
            <person name="Henrissat B."/>
            <person name="Grigoriev I.V."/>
            <person name="Hibbett D.S."/>
            <person name="Martin F."/>
        </authorList>
    </citation>
    <scope>NUCLEOTIDE SEQUENCE [LARGE SCALE GENOMIC DNA]</scope>
    <source>
        <strain evidence="2 3">FD-317 M1</strain>
    </source>
</reference>
<sequence>MFYFFAGSTNSLLTHFQKISGKNSKIFKSNFQSLNTTIQNVKSELAVLEGPDADIPSWIWERFQQLGNDNPDFKSSLEVVVNSLLSHLAPGRAGFAVCPQFRRRKRVVRLDWSMDAQLGDSDDSDSGISNFIPAFASTPSKKHHSPTDSTSSELPDGLHEDSVGNIVRSKGIEGAREHMVPDITVLKVSTSPNKRDEVLIVEELKIKDDPLPQLHQYLDNFSLHPDLIGLAFKVAEGEGVCVAIAVTTFNLGT</sequence>
<feature type="region of interest" description="Disordered" evidence="1">
    <location>
        <begin position="135"/>
        <end position="160"/>
    </location>
</feature>